<evidence type="ECO:0000313" key="1">
    <source>
        <dbReference type="EMBL" id="KAF7320797.1"/>
    </source>
</evidence>
<accession>A0A8H6TQ50</accession>
<protein>
    <submittedName>
        <fullName evidence="1">Uncharacterized protein</fullName>
    </submittedName>
</protein>
<name>A0A8H6TQ50_MYCCL</name>
<dbReference type="EMBL" id="JACAZE010000002">
    <property type="protein sequence ID" value="KAF7320797.1"/>
    <property type="molecule type" value="Genomic_DNA"/>
</dbReference>
<comment type="caution">
    <text evidence="1">The sequence shown here is derived from an EMBL/GenBank/DDBJ whole genome shotgun (WGS) entry which is preliminary data.</text>
</comment>
<reference evidence="1" key="1">
    <citation type="submission" date="2020-05" db="EMBL/GenBank/DDBJ databases">
        <title>Mycena genomes resolve the evolution of fungal bioluminescence.</title>
        <authorList>
            <person name="Tsai I.J."/>
        </authorList>
    </citation>
    <scope>NUCLEOTIDE SEQUENCE</scope>
    <source>
        <strain evidence="1">110903Hualien_Pintung</strain>
    </source>
</reference>
<organism evidence="1 2">
    <name type="scientific">Mycena chlorophos</name>
    <name type="common">Agaric fungus</name>
    <name type="synonym">Agaricus chlorophos</name>
    <dbReference type="NCBI Taxonomy" id="658473"/>
    <lineage>
        <taxon>Eukaryota</taxon>
        <taxon>Fungi</taxon>
        <taxon>Dikarya</taxon>
        <taxon>Basidiomycota</taxon>
        <taxon>Agaricomycotina</taxon>
        <taxon>Agaricomycetes</taxon>
        <taxon>Agaricomycetidae</taxon>
        <taxon>Agaricales</taxon>
        <taxon>Marasmiineae</taxon>
        <taxon>Mycenaceae</taxon>
        <taxon>Mycena</taxon>
    </lineage>
</organism>
<keyword evidence="2" id="KW-1185">Reference proteome</keyword>
<sequence length="107" mass="11593">MQWSSEQWLSREYLEVVEHASRLQDAKEPTSWSPTPSSTASPLLFLTRNQVGTHRTRFSAAVSRGAGFFHPGSLKISARAVRATSAAQVLVDLPCAGGSMPHLLDAS</sequence>
<gene>
    <name evidence="1" type="ORF">HMN09_00166100</name>
</gene>
<evidence type="ECO:0000313" key="2">
    <source>
        <dbReference type="Proteomes" id="UP000613580"/>
    </source>
</evidence>
<dbReference type="Proteomes" id="UP000613580">
    <property type="component" value="Unassembled WGS sequence"/>
</dbReference>
<dbReference type="AlphaFoldDB" id="A0A8H6TQ50"/>
<proteinExistence type="predicted"/>